<feature type="region of interest" description="Disordered" evidence="1">
    <location>
        <begin position="566"/>
        <end position="631"/>
    </location>
</feature>
<dbReference type="AlphaFoldDB" id="D7FRT6"/>
<accession>D7FRT6</accession>
<organism evidence="3 4">
    <name type="scientific">Ectocarpus siliculosus</name>
    <name type="common">Brown alga</name>
    <name type="synonym">Conferva siliculosa</name>
    <dbReference type="NCBI Taxonomy" id="2880"/>
    <lineage>
        <taxon>Eukaryota</taxon>
        <taxon>Sar</taxon>
        <taxon>Stramenopiles</taxon>
        <taxon>Ochrophyta</taxon>
        <taxon>PX clade</taxon>
        <taxon>Phaeophyceae</taxon>
        <taxon>Ectocarpales</taxon>
        <taxon>Ectocarpaceae</taxon>
        <taxon>Ectocarpus</taxon>
    </lineage>
</organism>
<dbReference type="InParanoid" id="D7FRT6"/>
<dbReference type="Proteomes" id="UP000002630">
    <property type="component" value="Linkage Group LG05"/>
</dbReference>
<sequence>MGKVGSALNGCAISIGRAFTKSAAEWPINGIDGTRAIGLSFIGLAYFLHPLVVWAYHRVRAYRAWRAIEKGRAVEVTAYSNREEILRGRGVWDATRIVTVLLVVFNVASWGLELMLDQYSHENEACPLTQPSPVYRKDLDNNARWQVLNLDEINGEDRDYNGSWLDLPNVSKTEAKSLYYVENFKRSAWSDPVEKDISGEIIVANWDPAIAESLSFSFGESISSGSYEEGTATAVVEAVNCSSSSDPLKDAPVYRKMNNKSEEWGRVVECEAGPRLANGGEQAQPAIILTQNGTNETHVIIEETTTFLSFLYSVWKTNGDSVTLTYAFHIASTVRLAEAVVTGIVLGESSGGGCFGMLRAFSRGPEPPEDEYAKMMVKALPFGENPQSGKVEKLTDVETIEAGIDINVAAMTCLVCVLSLTVVGIVWAVYLGRSTGMDIYDRDELIRAVSLQGHGRAVDLAAQHSRMRIFVRREDNGGISVAISDTGQAEPGGCWRFWPCKKVGETADPSPVADTVIQNNDDFGGASAPAGSRTVWLGGVRIGRARPFPGRDGTFTYPAAVSLSASPTPTSFAGGDLRSPPLQGGPQEPRRPNSFLPEGRGPSAFFESTSSFASGDDAGDAGDEVGSGDRVTGDRLFEAFGKAAPAPFDGGLYRSPLGRPSVPAAGAALRSTASSQSRP</sequence>
<feature type="region of interest" description="Disordered" evidence="1">
    <location>
        <begin position="644"/>
        <end position="679"/>
    </location>
</feature>
<feature type="transmembrane region" description="Helical" evidence="2">
    <location>
        <begin position="36"/>
        <end position="56"/>
    </location>
</feature>
<dbReference type="OrthoDB" id="10308722at2759"/>
<keyword evidence="2" id="KW-1133">Transmembrane helix</keyword>
<reference evidence="3 4" key="1">
    <citation type="journal article" date="2010" name="Nature">
        <title>The Ectocarpus genome and the independent evolution of multicellularity in brown algae.</title>
        <authorList>
            <person name="Cock J.M."/>
            <person name="Sterck L."/>
            <person name="Rouze P."/>
            <person name="Scornet D."/>
            <person name="Allen A.E."/>
            <person name="Amoutzias G."/>
            <person name="Anthouard V."/>
            <person name="Artiguenave F."/>
            <person name="Aury J.M."/>
            <person name="Badger J.H."/>
            <person name="Beszteri B."/>
            <person name="Billiau K."/>
            <person name="Bonnet E."/>
            <person name="Bothwell J.H."/>
            <person name="Bowler C."/>
            <person name="Boyen C."/>
            <person name="Brownlee C."/>
            <person name="Carrano C.J."/>
            <person name="Charrier B."/>
            <person name="Cho G.Y."/>
            <person name="Coelho S.M."/>
            <person name="Collen J."/>
            <person name="Corre E."/>
            <person name="Da Silva C."/>
            <person name="Delage L."/>
            <person name="Delaroque N."/>
            <person name="Dittami S.M."/>
            <person name="Doulbeau S."/>
            <person name="Elias M."/>
            <person name="Farnham G."/>
            <person name="Gachon C.M."/>
            <person name="Gschloessl B."/>
            <person name="Heesch S."/>
            <person name="Jabbari K."/>
            <person name="Jubin C."/>
            <person name="Kawai H."/>
            <person name="Kimura K."/>
            <person name="Kloareg B."/>
            <person name="Kupper F.C."/>
            <person name="Lang D."/>
            <person name="Le Bail A."/>
            <person name="Leblanc C."/>
            <person name="Lerouge P."/>
            <person name="Lohr M."/>
            <person name="Lopez P.J."/>
            <person name="Martens C."/>
            <person name="Maumus F."/>
            <person name="Michel G."/>
            <person name="Miranda-Saavedra D."/>
            <person name="Morales J."/>
            <person name="Moreau H."/>
            <person name="Motomura T."/>
            <person name="Nagasato C."/>
            <person name="Napoli C.A."/>
            <person name="Nelson D.R."/>
            <person name="Nyvall-Collen P."/>
            <person name="Peters A.F."/>
            <person name="Pommier C."/>
            <person name="Potin P."/>
            <person name="Poulain J."/>
            <person name="Quesneville H."/>
            <person name="Read B."/>
            <person name="Rensing S.A."/>
            <person name="Ritter A."/>
            <person name="Rousvoal S."/>
            <person name="Samanta M."/>
            <person name="Samson G."/>
            <person name="Schroeder D.C."/>
            <person name="Segurens B."/>
            <person name="Strittmatter M."/>
            <person name="Tonon T."/>
            <person name="Tregear J.W."/>
            <person name="Valentin K."/>
            <person name="von Dassow P."/>
            <person name="Yamagishi T."/>
            <person name="Van de Peer Y."/>
            <person name="Wincker P."/>
        </authorList>
    </citation>
    <scope>NUCLEOTIDE SEQUENCE [LARGE SCALE GENOMIC DNA]</scope>
    <source>
        <strain evidence="4">Ec32 / CCAP1310/4</strain>
    </source>
</reference>
<evidence type="ECO:0000256" key="1">
    <source>
        <dbReference type="SAM" id="MobiDB-lite"/>
    </source>
</evidence>
<name>D7FRT6_ECTSI</name>
<dbReference type="EMBL" id="FN649730">
    <property type="protein sequence ID" value="CBJ30877.1"/>
    <property type="molecule type" value="Genomic_DNA"/>
</dbReference>
<feature type="transmembrane region" description="Helical" evidence="2">
    <location>
        <begin position="408"/>
        <end position="432"/>
    </location>
</feature>
<evidence type="ECO:0000256" key="2">
    <source>
        <dbReference type="SAM" id="Phobius"/>
    </source>
</evidence>
<feature type="compositionally biased region" description="Low complexity" evidence="1">
    <location>
        <begin position="603"/>
        <end position="616"/>
    </location>
</feature>
<evidence type="ECO:0000313" key="4">
    <source>
        <dbReference type="Proteomes" id="UP000002630"/>
    </source>
</evidence>
<proteinExistence type="predicted"/>
<keyword evidence="2" id="KW-0812">Transmembrane</keyword>
<dbReference type="EMBL" id="FN648397">
    <property type="protein sequence ID" value="CBJ30877.1"/>
    <property type="molecule type" value="Genomic_DNA"/>
</dbReference>
<keyword evidence="2" id="KW-0472">Membrane</keyword>
<keyword evidence="4" id="KW-1185">Reference proteome</keyword>
<gene>
    <name evidence="3" type="ORF">Esi_0219_0029</name>
</gene>
<protein>
    <submittedName>
        <fullName evidence="3">Uncharacterized protein</fullName>
    </submittedName>
</protein>
<evidence type="ECO:0000313" key="3">
    <source>
        <dbReference type="EMBL" id="CBJ30877.1"/>
    </source>
</evidence>